<keyword evidence="2" id="KW-1277">Toxin-antitoxin system</keyword>
<dbReference type="PANTHER" id="PTHR33397:SF5">
    <property type="entry name" value="RNASE YUTE-RELATED"/>
    <property type="match status" value="1"/>
</dbReference>
<dbReference type="HOGENOM" id="CLU_142825_1_0_2"/>
<evidence type="ECO:0008006" key="8">
    <source>
        <dbReference type="Google" id="ProtNLM"/>
    </source>
</evidence>
<dbReference type="SUPFAM" id="SSF81593">
    <property type="entry name" value="Nucleotidyltransferase substrate binding subunit/domain"/>
    <property type="match status" value="1"/>
</dbReference>
<dbReference type="InterPro" id="IPR008201">
    <property type="entry name" value="HepT-like"/>
</dbReference>
<gene>
    <name evidence="6" type="ordered locus">Huta_1224</name>
</gene>
<name>C7NMT7_HALUD</name>
<proteinExistence type="inferred from homology"/>
<dbReference type="Pfam" id="PF01934">
    <property type="entry name" value="HepT-like"/>
    <property type="match status" value="1"/>
</dbReference>
<protein>
    <recommendedName>
        <fullName evidence="8">DUF86 domain-containing protein</fullName>
    </recommendedName>
</protein>
<reference evidence="6 7" key="1">
    <citation type="journal article" date="2009" name="Stand. Genomic Sci.">
        <title>Complete genome sequence of Halorhabdus utahensis type strain (AX-2).</title>
        <authorList>
            <person name="Anderson I."/>
            <person name="Tindall B.J."/>
            <person name="Pomrenke H."/>
            <person name="Goker M."/>
            <person name="Lapidus A."/>
            <person name="Nolan M."/>
            <person name="Copeland A."/>
            <person name="Glavina Del Rio T."/>
            <person name="Chen F."/>
            <person name="Tice H."/>
            <person name="Cheng J.F."/>
            <person name="Lucas S."/>
            <person name="Chertkov O."/>
            <person name="Bruce D."/>
            <person name="Brettin T."/>
            <person name="Detter J.C."/>
            <person name="Han C."/>
            <person name="Goodwin L."/>
            <person name="Land M."/>
            <person name="Hauser L."/>
            <person name="Chang Y.J."/>
            <person name="Jeffries C.D."/>
            <person name="Pitluck S."/>
            <person name="Pati A."/>
            <person name="Mavromatis K."/>
            <person name="Ivanova N."/>
            <person name="Ovchinnikova G."/>
            <person name="Chen A."/>
            <person name="Palaniappan K."/>
            <person name="Chain P."/>
            <person name="Rohde M."/>
            <person name="Bristow J."/>
            <person name="Eisen J.A."/>
            <person name="Markowitz V."/>
            <person name="Hugenholtz P."/>
            <person name="Kyrpides N.C."/>
            <person name="Klenk H.P."/>
        </authorList>
    </citation>
    <scope>NUCLEOTIDE SEQUENCE [LARGE SCALE GENOMIC DNA]</scope>
    <source>
        <strain evidence="7">DSM 12940 / JCM 11049 / AX-2</strain>
    </source>
</reference>
<dbReference type="Gene3D" id="1.20.120.580">
    <property type="entry name" value="bsu32300-like"/>
    <property type="match status" value="1"/>
</dbReference>
<keyword evidence="3" id="KW-0540">Nuclease</keyword>
<dbReference type="GeneID" id="8383499"/>
<dbReference type="EMBL" id="CP001687">
    <property type="protein sequence ID" value="ACV11400.1"/>
    <property type="molecule type" value="Genomic_DNA"/>
</dbReference>
<dbReference type="KEGG" id="hut:Huta_1224"/>
<dbReference type="eggNOG" id="arCOG02108">
    <property type="taxonomic scope" value="Archaea"/>
</dbReference>
<evidence type="ECO:0000256" key="2">
    <source>
        <dbReference type="ARBA" id="ARBA00022649"/>
    </source>
</evidence>
<evidence type="ECO:0000256" key="4">
    <source>
        <dbReference type="ARBA" id="ARBA00022801"/>
    </source>
</evidence>
<accession>C7NMT7</accession>
<dbReference type="PANTHER" id="PTHR33397">
    <property type="entry name" value="UPF0331 PROTEIN YUTE"/>
    <property type="match status" value="1"/>
</dbReference>
<dbReference type="RefSeq" id="WP_015788974.1">
    <property type="nucleotide sequence ID" value="NC_013158.1"/>
</dbReference>
<dbReference type="GO" id="GO:0004540">
    <property type="term" value="F:RNA nuclease activity"/>
    <property type="evidence" value="ECO:0007669"/>
    <property type="project" value="InterPro"/>
</dbReference>
<evidence type="ECO:0000313" key="7">
    <source>
        <dbReference type="Proteomes" id="UP000002071"/>
    </source>
</evidence>
<dbReference type="STRING" id="519442.Huta_1224"/>
<evidence type="ECO:0000313" key="6">
    <source>
        <dbReference type="EMBL" id="ACV11400.1"/>
    </source>
</evidence>
<dbReference type="GO" id="GO:0110001">
    <property type="term" value="C:toxin-antitoxin complex"/>
    <property type="evidence" value="ECO:0007669"/>
    <property type="project" value="InterPro"/>
</dbReference>
<keyword evidence="1" id="KW-0597">Phosphoprotein</keyword>
<comment type="similarity">
    <text evidence="5">Belongs to the HepT RNase toxin family.</text>
</comment>
<keyword evidence="7" id="KW-1185">Reference proteome</keyword>
<evidence type="ECO:0000256" key="1">
    <source>
        <dbReference type="ARBA" id="ARBA00022553"/>
    </source>
</evidence>
<dbReference type="OrthoDB" id="25331at2157"/>
<evidence type="ECO:0000256" key="5">
    <source>
        <dbReference type="ARBA" id="ARBA00024207"/>
    </source>
</evidence>
<sequence>MADAAVIGTKLEQIEQYHSELRAKQDLGREPFLEDITQQRAVERMFENAIQASVDLAKHIASTDFGYEENTSKGAVKVLRDNGVIREETASTLIDAVGFRNILAHEYGTVRPKQVYEYLQTDLGVYDDFSRQVATWWHEQAN</sequence>
<dbReference type="GO" id="GO:0016787">
    <property type="term" value="F:hydrolase activity"/>
    <property type="evidence" value="ECO:0007669"/>
    <property type="project" value="UniProtKB-KW"/>
</dbReference>
<keyword evidence="4" id="KW-0378">Hydrolase</keyword>
<organism evidence="6 7">
    <name type="scientific">Halorhabdus utahensis (strain DSM 12940 / JCM 11049 / AX-2)</name>
    <dbReference type="NCBI Taxonomy" id="519442"/>
    <lineage>
        <taxon>Archaea</taxon>
        <taxon>Methanobacteriati</taxon>
        <taxon>Methanobacteriota</taxon>
        <taxon>Stenosarchaea group</taxon>
        <taxon>Halobacteria</taxon>
        <taxon>Halobacteriales</taxon>
        <taxon>Haloarculaceae</taxon>
        <taxon>Halorhabdus</taxon>
    </lineage>
</organism>
<dbReference type="AlphaFoldDB" id="C7NMT7"/>
<evidence type="ECO:0000256" key="3">
    <source>
        <dbReference type="ARBA" id="ARBA00022722"/>
    </source>
</evidence>
<dbReference type="InterPro" id="IPR052379">
    <property type="entry name" value="Type_VII_TA_RNase"/>
</dbReference>
<dbReference type="InterPro" id="IPR037038">
    <property type="entry name" value="HepT-like_sf"/>
</dbReference>
<dbReference type="NCBIfam" id="NF047751">
    <property type="entry name" value="HepT_toxin"/>
    <property type="match status" value="1"/>
</dbReference>
<dbReference type="Proteomes" id="UP000002071">
    <property type="component" value="Chromosome"/>
</dbReference>